<feature type="compositionally biased region" description="Low complexity" evidence="5">
    <location>
        <begin position="21"/>
        <end position="40"/>
    </location>
</feature>
<accession>A0A9D5HNV1</accession>
<reference evidence="7" key="1">
    <citation type="submission" date="2021-03" db="EMBL/GenBank/DDBJ databases">
        <authorList>
            <person name="Li Z."/>
            <person name="Yang C."/>
        </authorList>
    </citation>
    <scope>NUCLEOTIDE SEQUENCE</scope>
    <source>
        <strain evidence="7">Dzin_1.0</strain>
        <tissue evidence="7">Leaf</tissue>
    </source>
</reference>
<dbReference type="GO" id="GO:0031930">
    <property type="term" value="P:mitochondria-nucleus signaling pathway"/>
    <property type="evidence" value="ECO:0007669"/>
    <property type="project" value="TreeGrafter"/>
</dbReference>
<evidence type="ECO:0000259" key="6">
    <source>
        <dbReference type="PROSITE" id="PS50102"/>
    </source>
</evidence>
<name>A0A9D5HNV1_9LILI</name>
<feature type="region of interest" description="Disordered" evidence="5">
    <location>
        <begin position="21"/>
        <end position="62"/>
    </location>
</feature>
<dbReference type="Pfam" id="PF00076">
    <property type="entry name" value="RRM_1"/>
    <property type="match status" value="1"/>
</dbReference>
<evidence type="ECO:0000256" key="4">
    <source>
        <dbReference type="PROSITE-ProRule" id="PRU00708"/>
    </source>
</evidence>
<dbReference type="SUPFAM" id="SSF54928">
    <property type="entry name" value="RNA-binding domain, RBD"/>
    <property type="match status" value="1"/>
</dbReference>
<dbReference type="InterPro" id="IPR035979">
    <property type="entry name" value="RBD_domain_sf"/>
</dbReference>
<dbReference type="InterPro" id="IPR000504">
    <property type="entry name" value="RRM_dom"/>
</dbReference>
<organism evidence="7 8">
    <name type="scientific">Dioscorea zingiberensis</name>
    <dbReference type="NCBI Taxonomy" id="325984"/>
    <lineage>
        <taxon>Eukaryota</taxon>
        <taxon>Viridiplantae</taxon>
        <taxon>Streptophyta</taxon>
        <taxon>Embryophyta</taxon>
        <taxon>Tracheophyta</taxon>
        <taxon>Spermatophyta</taxon>
        <taxon>Magnoliopsida</taxon>
        <taxon>Liliopsida</taxon>
        <taxon>Dioscoreales</taxon>
        <taxon>Dioscoreaceae</taxon>
        <taxon>Dioscorea</taxon>
    </lineage>
</organism>
<dbReference type="AlphaFoldDB" id="A0A9D5HNV1"/>
<dbReference type="Pfam" id="PF13041">
    <property type="entry name" value="PPR_2"/>
    <property type="match status" value="1"/>
</dbReference>
<feature type="compositionally biased region" description="Pro residues" evidence="5">
    <location>
        <begin position="41"/>
        <end position="51"/>
    </location>
</feature>
<feature type="repeat" description="PPR" evidence="4">
    <location>
        <begin position="230"/>
        <end position="264"/>
    </location>
</feature>
<gene>
    <name evidence="7" type="ORF">J5N97_011688</name>
</gene>
<evidence type="ECO:0000313" key="8">
    <source>
        <dbReference type="Proteomes" id="UP001085076"/>
    </source>
</evidence>
<keyword evidence="8" id="KW-1185">Reference proteome</keyword>
<feature type="repeat" description="PPR" evidence="4">
    <location>
        <begin position="265"/>
        <end position="299"/>
    </location>
</feature>
<reference evidence="7" key="2">
    <citation type="journal article" date="2022" name="Hortic Res">
        <title>The genome of Dioscorea zingiberensis sheds light on the biosynthesis, origin and evolution of the medicinally important diosgenin saponins.</title>
        <authorList>
            <person name="Li Y."/>
            <person name="Tan C."/>
            <person name="Li Z."/>
            <person name="Guo J."/>
            <person name="Li S."/>
            <person name="Chen X."/>
            <person name="Wang C."/>
            <person name="Dai X."/>
            <person name="Yang H."/>
            <person name="Song W."/>
            <person name="Hou L."/>
            <person name="Xu J."/>
            <person name="Tong Z."/>
            <person name="Xu A."/>
            <person name="Yuan X."/>
            <person name="Wang W."/>
            <person name="Yang Q."/>
            <person name="Chen L."/>
            <person name="Sun Z."/>
            <person name="Wang K."/>
            <person name="Pan B."/>
            <person name="Chen J."/>
            <person name="Bao Y."/>
            <person name="Liu F."/>
            <person name="Qi X."/>
            <person name="Gang D.R."/>
            <person name="Wen J."/>
            <person name="Li J."/>
        </authorList>
    </citation>
    <scope>NUCLEOTIDE SEQUENCE</scope>
    <source>
        <strain evidence="7">Dzin_1.0</strain>
    </source>
</reference>
<dbReference type="PANTHER" id="PTHR47936">
    <property type="entry name" value="PPR_LONG DOMAIN-CONTAINING PROTEIN"/>
    <property type="match status" value="1"/>
</dbReference>
<dbReference type="OrthoDB" id="185373at2759"/>
<dbReference type="GO" id="GO:0003723">
    <property type="term" value="F:RNA binding"/>
    <property type="evidence" value="ECO:0007669"/>
    <property type="project" value="UniProtKB-UniRule"/>
</dbReference>
<dbReference type="InterPro" id="IPR011990">
    <property type="entry name" value="TPR-like_helical_dom_sf"/>
</dbReference>
<evidence type="ECO:0000256" key="5">
    <source>
        <dbReference type="SAM" id="MobiDB-lite"/>
    </source>
</evidence>
<dbReference type="InterPro" id="IPR012677">
    <property type="entry name" value="Nucleotide-bd_a/b_plait_sf"/>
</dbReference>
<feature type="domain" description="RRM" evidence="6">
    <location>
        <begin position="336"/>
        <end position="414"/>
    </location>
</feature>
<dbReference type="InterPro" id="IPR002885">
    <property type="entry name" value="PPR_rpt"/>
</dbReference>
<dbReference type="SMART" id="SM00360">
    <property type="entry name" value="RRM"/>
    <property type="match status" value="1"/>
</dbReference>
<comment type="similarity">
    <text evidence="1">Belongs to the PPR family. P subfamily.</text>
</comment>
<dbReference type="GO" id="GO:0010019">
    <property type="term" value="P:chloroplast-nucleus signaling pathway"/>
    <property type="evidence" value="ECO:0007669"/>
    <property type="project" value="TreeGrafter"/>
</dbReference>
<dbReference type="Pfam" id="PF12854">
    <property type="entry name" value="PPR_1"/>
    <property type="match status" value="1"/>
</dbReference>
<evidence type="ECO:0000313" key="7">
    <source>
        <dbReference type="EMBL" id="KAJ0983433.1"/>
    </source>
</evidence>
<dbReference type="PROSITE" id="PS50102">
    <property type="entry name" value="RRM"/>
    <property type="match status" value="1"/>
</dbReference>
<sequence>MCDVERLRLVILTLKASSASRPSSTISSRSVTRTPSSLLSTPPPPPTPLPRRPQHLLLRRPPPPPPQAALTLFAPLLEHQKQFPDLHREGFALRLLSLYGTAKLPDDAVATFHQLPSLGCPRSVKSFNALLSACLDSKAFDLMADLFKQIPSEDHSITPSLLSYNILINALCEKPDLDAAFKTLDLIEANGFSPDLVSFNTLLNAFYSNDQVDNAEKVWSLMREKKIEPDTKSFNAKLRWLVSQGRVSEASEVVDSLRNNGPKPDAFSFQALIKGFCEDGKLEEAKRLFTELTESDFVPVHTTFQYLIPRLCDNDEIDLAFKICSESLTKKHFIDANTHCRCLSKRTTTEGLREAFSKFGEVASAKVVTDRVSGYSKGFGFVRYATLDDAAKGIEGMDGKFLDGWVIFAEYARPRPLLPSATADTSSGYQTGYQNPPTY</sequence>
<evidence type="ECO:0000256" key="2">
    <source>
        <dbReference type="ARBA" id="ARBA00022737"/>
    </source>
</evidence>
<dbReference type="Proteomes" id="UP001085076">
    <property type="component" value="Miscellaneous, Linkage group lg02"/>
</dbReference>
<dbReference type="EMBL" id="JAGGNH010000002">
    <property type="protein sequence ID" value="KAJ0983433.1"/>
    <property type="molecule type" value="Genomic_DNA"/>
</dbReference>
<dbReference type="Gene3D" id="3.30.70.330">
    <property type="match status" value="1"/>
</dbReference>
<dbReference type="PANTHER" id="PTHR47936:SF5">
    <property type="entry name" value="PENTACOTRIPEPTIDE-REPEAT REGION OF PRORP DOMAIN-CONTAINING PROTEIN"/>
    <property type="match status" value="1"/>
</dbReference>
<dbReference type="Gene3D" id="1.25.40.10">
    <property type="entry name" value="Tetratricopeptide repeat domain"/>
    <property type="match status" value="2"/>
</dbReference>
<evidence type="ECO:0000256" key="3">
    <source>
        <dbReference type="PROSITE-ProRule" id="PRU00176"/>
    </source>
</evidence>
<keyword evidence="2" id="KW-0677">Repeat</keyword>
<dbReference type="NCBIfam" id="TIGR00756">
    <property type="entry name" value="PPR"/>
    <property type="match status" value="3"/>
</dbReference>
<dbReference type="PROSITE" id="PS51375">
    <property type="entry name" value="PPR"/>
    <property type="match status" value="4"/>
</dbReference>
<proteinExistence type="inferred from homology"/>
<comment type="caution">
    <text evidence="7">The sequence shown here is derived from an EMBL/GenBank/DDBJ whole genome shotgun (WGS) entry which is preliminary data.</text>
</comment>
<keyword evidence="3" id="KW-0694">RNA-binding</keyword>
<protein>
    <recommendedName>
        <fullName evidence="6">RRM domain-containing protein</fullName>
    </recommendedName>
</protein>
<dbReference type="GO" id="GO:0009507">
    <property type="term" value="C:chloroplast"/>
    <property type="evidence" value="ECO:0007669"/>
    <property type="project" value="TreeGrafter"/>
</dbReference>
<feature type="repeat" description="PPR" evidence="4">
    <location>
        <begin position="195"/>
        <end position="229"/>
    </location>
</feature>
<evidence type="ECO:0000256" key="1">
    <source>
        <dbReference type="ARBA" id="ARBA00007626"/>
    </source>
</evidence>
<feature type="repeat" description="PPR" evidence="4">
    <location>
        <begin position="160"/>
        <end position="194"/>
    </location>
</feature>